<dbReference type="AlphaFoldDB" id="A0AAV2ZGM3"/>
<gene>
    <name evidence="7" type="ORF">N0F65_004497</name>
</gene>
<dbReference type="Pfam" id="PF00415">
    <property type="entry name" value="RCC1"/>
    <property type="match status" value="2"/>
</dbReference>
<feature type="transmembrane region" description="Helical" evidence="5">
    <location>
        <begin position="565"/>
        <end position="589"/>
    </location>
</feature>
<feature type="transmembrane region" description="Helical" evidence="5">
    <location>
        <begin position="505"/>
        <end position="525"/>
    </location>
</feature>
<proteinExistence type="predicted"/>
<feature type="transmembrane region" description="Helical" evidence="5">
    <location>
        <begin position="807"/>
        <end position="825"/>
    </location>
</feature>
<evidence type="ECO:0000259" key="6">
    <source>
        <dbReference type="Pfam" id="PF25390"/>
    </source>
</evidence>
<feature type="repeat" description="RCC1" evidence="3">
    <location>
        <begin position="54"/>
        <end position="105"/>
    </location>
</feature>
<dbReference type="Pfam" id="PF25390">
    <property type="entry name" value="WD40_RLD"/>
    <property type="match status" value="1"/>
</dbReference>
<feature type="repeat" description="RCC1" evidence="3">
    <location>
        <begin position="286"/>
        <end position="338"/>
    </location>
</feature>
<feature type="repeat" description="RCC1" evidence="3">
    <location>
        <begin position="106"/>
        <end position="157"/>
    </location>
</feature>
<evidence type="ECO:0000256" key="5">
    <source>
        <dbReference type="SAM" id="Phobius"/>
    </source>
</evidence>
<organism evidence="7 8">
    <name type="scientific">Lagenidium giganteum</name>
    <dbReference type="NCBI Taxonomy" id="4803"/>
    <lineage>
        <taxon>Eukaryota</taxon>
        <taxon>Sar</taxon>
        <taxon>Stramenopiles</taxon>
        <taxon>Oomycota</taxon>
        <taxon>Peronosporomycetes</taxon>
        <taxon>Pythiales</taxon>
        <taxon>Pythiaceae</taxon>
    </lineage>
</organism>
<feature type="transmembrane region" description="Helical" evidence="5">
    <location>
        <begin position="774"/>
        <end position="795"/>
    </location>
</feature>
<feature type="transmembrane region" description="Helical" evidence="5">
    <location>
        <begin position="865"/>
        <end position="883"/>
    </location>
</feature>
<dbReference type="PRINTS" id="PR00633">
    <property type="entry name" value="RCCNDNSATION"/>
</dbReference>
<dbReference type="PANTHER" id="PTHR45982">
    <property type="entry name" value="REGULATOR OF CHROMOSOME CONDENSATION"/>
    <property type="match status" value="1"/>
</dbReference>
<feature type="transmembrane region" description="Helical" evidence="5">
    <location>
        <begin position="619"/>
        <end position="639"/>
    </location>
</feature>
<dbReference type="InterPro" id="IPR000408">
    <property type="entry name" value="Reg_chr_condens"/>
</dbReference>
<evidence type="ECO:0000256" key="3">
    <source>
        <dbReference type="PROSITE-ProRule" id="PRU00235"/>
    </source>
</evidence>
<dbReference type="EMBL" id="DAKRPA010000005">
    <property type="protein sequence ID" value="DBA04860.1"/>
    <property type="molecule type" value="Genomic_DNA"/>
</dbReference>
<dbReference type="Proteomes" id="UP001146120">
    <property type="component" value="Unassembled WGS sequence"/>
</dbReference>
<dbReference type="GO" id="GO:0005737">
    <property type="term" value="C:cytoplasm"/>
    <property type="evidence" value="ECO:0007669"/>
    <property type="project" value="TreeGrafter"/>
</dbReference>
<reference evidence="7" key="1">
    <citation type="submission" date="2022-11" db="EMBL/GenBank/DDBJ databases">
        <authorList>
            <person name="Morgan W.R."/>
            <person name="Tartar A."/>
        </authorList>
    </citation>
    <scope>NUCLEOTIDE SEQUENCE</scope>
    <source>
        <strain evidence="7">ARSEF 373</strain>
    </source>
</reference>
<dbReference type="PROSITE" id="PS50012">
    <property type="entry name" value="RCC1_3"/>
    <property type="match status" value="7"/>
</dbReference>
<feature type="region of interest" description="Disordered" evidence="4">
    <location>
        <begin position="336"/>
        <end position="357"/>
    </location>
</feature>
<dbReference type="InterPro" id="IPR058923">
    <property type="entry name" value="RCC1-like_dom"/>
</dbReference>
<protein>
    <recommendedName>
        <fullName evidence="6">RCC1-like domain-containing protein</fullName>
    </recommendedName>
</protein>
<keyword evidence="8" id="KW-1185">Reference proteome</keyword>
<keyword evidence="5" id="KW-0472">Membrane</keyword>
<dbReference type="Gene3D" id="2.130.10.30">
    <property type="entry name" value="Regulator of chromosome condensation 1/beta-lactamase-inhibitor protein II"/>
    <property type="match status" value="3"/>
</dbReference>
<keyword evidence="2" id="KW-0677">Repeat</keyword>
<sequence>MYVLCWGWGGNGQLGLNDRDSRIKPHVVKALSDHQSIAKVICGSRFTAAITFSGAVFTWGKNDYGQLGLGDTKAQVEPRQVEGLEGIAIKTLCARGSHVLALSSDGRLYSWGRGDDGQLGHGGRDSTSKPQEIAALRGHQIKAIAAGRCHSVALRSDGRVFTWGSNEDGALGRGCSDDSTVPMMVDALRTVVIKQIDCGSRHNIVLGTNKRVYTWGWGIYGQLGLGDTESQSLPREIEAFRGKTVVRVCCGFRHSFAVLPRVIARSVSTMDIASGAASPTFTMQTVDVWAWGWNEYGQLGERTSTGYVIHPMKINALSNIHLKHIAGGGRHTICSVGRPRDAGPVNGTRSRSGTDPFADHRMSVETLAWGRGNDGELGIGAVGSATAPVSVGALHGREVETVSCGWAHSAALTRETLLVNEQAKSQPSPFAISLGDIDAFFGLLVQFIIQIMLIFQLLPVHCGFSTLDVTQTIIPSAATTVLMSNSFFAYLGFALAKKEGRSDVTALPDGINTVLVFAYALTVMAPEYQRTKDAQQAWEVGIFAAFMTGFLQILSLPFIKIMRQYIPRAALLSSVAGVSLAFLSMGFAFEIWENPMIALGPFMLVLICFGSGVKLPFHLPTGLGALLFGMIIAFILYYYDFPTSFVPFTQPYEFQVNVLSPNFSIASSALTSGEGWKYMSVIVPMVLVNVMATLANLETAVAVGDNFDPNISILGDSVATMIGALLGNPFPTNIYIGQPIYKSMGARVSYVLLTAASVVLIALFNATALIVNTIPISCGVGFLLWIGLVITANSFNRTPTSNTNHGAAVALGMVPALAAWAFQLVQNAMSATWAASGSTQKLPLAVVLSTLTAAGVNPEGMITLSQGYLLTSIFLASMMVNIIEREFLRASAWMAVASALSMVGAVHSFTVDEDTVRGSYGFMPGGWDGWALRYGVVYAGLSLLLMLFHLQEGGVSSIPFRNHLRKVKRFVREQWTKLQRRRRSANEQQPLLVR</sequence>
<comment type="caution">
    <text evidence="7">The sequence shown here is derived from an EMBL/GenBank/DDBJ whole genome shotgun (WGS) entry which is preliminary data.</text>
</comment>
<dbReference type="GO" id="GO:0005085">
    <property type="term" value="F:guanyl-nucleotide exchange factor activity"/>
    <property type="evidence" value="ECO:0007669"/>
    <property type="project" value="TreeGrafter"/>
</dbReference>
<evidence type="ECO:0000256" key="2">
    <source>
        <dbReference type="ARBA" id="ARBA00022737"/>
    </source>
</evidence>
<evidence type="ECO:0000256" key="4">
    <source>
        <dbReference type="SAM" id="MobiDB-lite"/>
    </source>
</evidence>
<evidence type="ECO:0000256" key="1">
    <source>
        <dbReference type="ARBA" id="ARBA00022658"/>
    </source>
</evidence>
<keyword evidence="5" id="KW-0812">Transmembrane</keyword>
<feature type="transmembrane region" description="Helical" evidence="5">
    <location>
        <begin position="930"/>
        <end position="950"/>
    </location>
</feature>
<feature type="repeat" description="RCC1" evidence="3">
    <location>
        <begin position="364"/>
        <end position="415"/>
    </location>
</feature>
<feature type="transmembrane region" description="Helical" evidence="5">
    <location>
        <begin position="439"/>
        <end position="460"/>
    </location>
</feature>
<evidence type="ECO:0000313" key="7">
    <source>
        <dbReference type="EMBL" id="DBA04860.1"/>
    </source>
</evidence>
<feature type="transmembrane region" description="Helical" evidence="5">
    <location>
        <begin position="717"/>
        <end position="736"/>
    </location>
</feature>
<dbReference type="PROSITE" id="PS00626">
    <property type="entry name" value="RCC1_2"/>
    <property type="match status" value="2"/>
</dbReference>
<dbReference type="InterPro" id="IPR051553">
    <property type="entry name" value="Ran_GTPase-activating"/>
</dbReference>
<name>A0AAV2ZGM3_9STRA</name>
<feature type="transmembrane region" description="Helical" evidence="5">
    <location>
        <begin position="678"/>
        <end position="697"/>
    </location>
</feature>
<feature type="repeat" description="RCC1" evidence="3">
    <location>
        <begin position="158"/>
        <end position="209"/>
    </location>
</feature>
<feature type="transmembrane region" description="Helical" evidence="5">
    <location>
        <begin position="537"/>
        <end position="559"/>
    </location>
</feature>
<dbReference type="SUPFAM" id="SSF50985">
    <property type="entry name" value="RCC1/BLIP-II"/>
    <property type="match status" value="2"/>
</dbReference>
<keyword evidence="5" id="KW-1133">Transmembrane helix</keyword>
<dbReference type="InterPro" id="IPR009091">
    <property type="entry name" value="RCC1/BLIP-II"/>
</dbReference>
<feature type="transmembrane region" description="Helical" evidence="5">
    <location>
        <begin position="890"/>
        <end position="910"/>
    </location>
</feature>
<accession>A0AAV2ZGM3</accession>
<feature type="domain" description="RCC1-like" evidence="6">
    <location>
        <begin position="3"/>
        <end position="258"/>
    </location>
</feature>
<feature type="transmembrane region" description="Helical" evidence="5">
    <location>
        <begin position="472"/>
        <end position="493"/>
    </location>
</feature>
<dbReference type="PANTHER" id="PTHR45982:SF1">
    <property type="entry name" value="REGULATOR OF CHROMOSOME CONDENSATION"/>
    <property type="match status" value="1"/>
</dbReference>
<keyword evidence="1" id="KW-0344">Guanine-nucleotide releasing factor</keyword>
<feature type="transmembrane region" description="Helical" evidence="5">
    <location>
        <begin position="748"/>
        <end position="768"/>
    </location>
</feature>
<evidence type="ECO:0000313" key="8">
    <source>
        <dbReference type="Proteomes" id="UP001146120"/>
    </source>
</evidence>
<feature type="repeat" description="RCC1" evidence="3">
    <location>
        <begin position="210"/>
        <end position="261"/>
    </location>
</feature>
<feature type="transmembrane region" description="Helical" evidence="5">
    <location>
        <begin position="596"/>
        <end position="613"/>
    </location>
</feature>
<reference evidence="7" key="2">
    <citation type="journal article" date="2023" name="Microbiol Resour">
        <title>Decontamination and Annotation of the Draft Genome Sequence of the Oomycete Lagenidium giganteum ARSEF 373.</title>
        <authorList>
            <person name="Morgan W.R."/>
            <person name="Tartar A."/>
        </authorList>
    </citation>
    <scope>NUCLEOTIDE SEQUENCE</scope>
    <source>
        <strain evidence="7">ARSEF 373</strain>
    </source>
</reference>
<feature type="repeat" description="RCC1" evidence="3">
    <location>
        <begin position="1"/>
        <end position="53"/>
    </location>
</feature>